<dbReference type="GO" id="GO:0030011">
    <property type="term" value="P:maintenance of cell polarity"/>
    <property type="evidence" value="ECO:0007669"/>
    <property type="project" value="TreeGrafter"/>
</dbReference>
<dbReference type="FunFam" id="2.40.160.120:FF:000001">
    <property type="entry name" value="Oxysterol-binding protein"/>
    <property type="match status" value="1"/>
</dbReference>
<dbReference type="GO" id="GO:0120009">
    <property type="term" value="P:intermembrane lipid transfer"/>
    <property type="evidence" value="ECO:0007669"/>
    <property type="project" value="UniProtKB-ARBA"/>
</dbReference>
<dbReference type="GO" id="GO:0034727">
    <property type="term" value="P:piecemeal microautophagy of the nucleus"/>
    <property type="evidence" value="ECO:0007669"/>
    <property type="project" value="TreeGrafter"/>
</dbReference>
<dbReference type="Gene3D" id="3.30.70.3490">
    <property type="match status" value="1"/>
</dbReference>
<evidence type="ECO:0000259" key="6">
    <source>
        <dbReference type="PROSITE" id="PS50003"/>
    </source>
</evidence>
<keyword evidence="2" id="KW-0813">Transport</keyword>
<dbReference type="PROSITE" id="PS50003">
    <property type="entry name" value="PH_DOMAIN"/>
    <property type="match status" value="1"/>
</dbReference>
<dbReference type="EMBL" id="ML143387">
    <property type="protein sequence ID" value="TBU35067.1"/>
    <property type="molecule type" value="Genomic_DNA"/>
</dbReference>
<feature type="region of interest" description="Disordered" evidence="5">
    <location>
        <begin position="277"/>
        <end position="315"/>
    </location>
</feature>
<dbReference type="SUPFAM" id="SSF144000">
    <property type="entry name" value="Oxysterol-binding protein-like"/>
    <property type="match status" value="1"/>
</dbReference>
<dbReference type="Proteomes" id="UP000292957">
    <property type="component" value="Unassembled WGS sequence"/>
</dbReference>
<evidence type="ECO:0000313" key="7">
    <source>
        <dbReference type="EMBL" id="TBU35067.1"/>
    </source>
</evidence>
<feature type="region of interest" description="Disordered" evidence="5">
    <location>
        <begin position="684"/>
        <end position="713"/>
    </location>
</feature>
<gene>
    <name evidence="7" type="ORF">BD311DRAFT_201851</name>
</gene>
<dbReference type="PANTHER" id="PTHR10972">
    <property type="entry name" value="OXYSTEROL-BINDING PROTEIN-RELATED"/>
    <property type="match status" value="1"/>
</dbReference>
<feature type="region of interest" description="Disordered" evidence="5">
    <location>
        <begin position="328"/>
        <end position="380"/>
    </location>
</feature>
<dbReference type="GO" id="GO:0032934">
    <property type="term" value="F:sterol binding"/>
    <property type="evidence" value="ECO:0007669"/>
    <property type="project" value="TreeGrafter"/>
</dbReference>
<dbReference type="InterPro" id="IPR001849">
    <property type="entry name" value="PH_domain"/>
</dbReference>
<dbReference type="GO" id="GO:0006897">
    <property type="term" value="P:endocytosis"/>
    <property type="evidence" value="ECO:0007669"/>
    <property type="project" value="TreeGrafter"/>
</dbReference>
<dbReference type="Pfam" id="PF15409">
    <property type="entry name" value="PH_8"/>
    <property type="match status" value="1"/>
</dbReference>
<dbReference type="PANTHER" id="PTHR10972:SF203">
    <property type="entry name" value="OXYSTEROL-BINDING PROTEIN HOMOLOG 3"/>
    <property type="match status" value="1"/>
</dbReference>
<sequence>MSQAQIRAHGHESGARLVNASLVSTAPGRPITPQVASPGVICEGWVLKKRRKRMQGFARRYFTLHQNGLLSYSFEPGQPARDQVLLSQAAISTAPGRKDIHVDSNSATFHIKCLSVQDFEMWMGAFRRILAQEMPKSRRSSLARSAARGGLQYSRANILIDEIGNTIAELDSALSALLEDETRRKRHSGMRTKSESGKDHGVLGLFKKGHNHDPSNLSIPESVAPSPPQAELLSRISTAVGQLKNQHSALTKTFQTYPGTIDTTSFSNLASSPLPITTEEDDEVHTPSTATGGKNRQSLFSSHSGDGSVWFDAPEYDGPEEYILDITPPEESQDKVFTTDSRLTERTDMTDMTDVTDAGSSTGAETDSESEAEPPKPAAEEHAVVQRRTALPSGPVGDEGSLFTVLKKNVGKDLSKVALPVTFNEPLTMLQKIAEELEYHDLLSQAVQATDPVERICYVAAFAVSTYANTRHRTGRKGFNPMLAETFEDPRMHFIAEKVCHNPVILAWHAEGEGWELYATSTGKTKFWGKSMEIIPQGTIHLKLGEEHYEWNRPSSFIRNLMMGTKYLEHCGKMTVKNTTSGAACALDFKEGGYWGPANVVVGTVTSSSGSIVAGLEGKWDEQMARKIDSSHLHVLWRINPFPKNVAECYGFTYFGITLNEITPDLKGYLPPTDSRYRPDARALEEGDLDTAEQEKQRIEDLQRQRRQEGRERSPRWFKQVEEEWIYAGGYWEHRQKGWADIEPLW</sequence>
<evidence type="ECO:0000256" key="5">
    <source>
        <dbReference type="SAM" id="MobiDB-lite"/>
    </source>
</evidence>
<dbReference type="OrthoDB" id="1854502at2759"/>
<name>A0A4Q9N4Y2_9APHY</name>
<dbReference type="GO" id="GO:0097038">
    <property type="term" value="C:perinuclear endoplasmic reticulum"/>
    <property type="evidence" value="ECO:0007669"/>
    <property type="project" value="TreeGrafter"/>
</dbReference>
<dbReference type="Pfam" id="PF01237">
    <property type="entry name" value="Oxysterol_BP"/>
    <property type="match status" value="1"/>
</dbReference>
<keyword evidence="3" id="KW-0445">Lipid transport</keyword>
<reference evidence="7" key="1">
    <citation type="submission" date="2019-01" db="EMBL/GenBank/DDBJ databases">
        <title>Draft genome sequences of three monokaryotic isolates of the white-rot basidiomycete fungus Dichomitus squalens.</title>
        <authorList>
            <consortium name="DOE Joint Genome Institute"/>
            <person name="Lopez S.C."/>
            <person name="Andreopoulos B."/>
            <person name="Pangilinan J."/>
            <person name="Lipzen A."/>
            <person name="Riley R."/>
            <person name="Ahrendt S."/>
            <person name="Ng V."/>
            <person name="Barry K."/>
            <person name="Daum C."/>
            <person name="Grigoriev I.V."/>
            <person name="Hilden K.S."/>
            <person name="Makela M.R."/>
            <person name="de Vries R.P."/>
        </authorList>
    </citation>
    <scope>NUCLEOTIDE SEQUENCE [LARGE SCALE GENOMIC DNA]</scope>
    <source>
        <strain evidence="7">OM18370.1</strain>
    </source>
</reference>
<dbReference type="GO" id="GO:0006887">
    <property type="term" value="P:exocytosis"/>
    <property type="evidence" value="ECO:0007669"/>
    <property type="project" value="TreeGrafter"/>
</dbReference>
<dbReference type="GO" id="GO:0005829">
    <property type="term" value="C:cytosol"/>
    <property type="evidence" value="ECO:0007669"/>
    <property type="project" value="TreeGrafter"/>
</dbReference>
<keyword evidence="4" id="KW-0446">Lipid-binding</keyword>
<evidence type="ECO:0000256" key="4">
    <source>
        <dbReference type="ARBA" id="ARBA00023121"/>
    </source>
</evidence>
<dbReference type="CDD" id="cd13289">
    <property type="entry name" value="PH_Osh3p_yeast"/>
    <property type="match status" value="1"/>
</dbReference>
<evidence type="ECO:0000256" key="2">
    <source>
        <dbReference type="ARBA" id="ARBA00022448"/>
    </source>
</evidence>
<dbReference type="Gene3D" id="2.40.160.120">
    <property type="match status" value="1"/>
</dbReference>
<accession>A0A4Q9N4Y2</accession>
<dbReference type="InterPro" id="IPR041680">
    <property type="entry name" value="PH_8"/>
</dbReference>
<evidence type="ECO:0000256" key="1">
    <source>
        <dbReference type="ARBA" id="ARBA00008842"/>
    </source>
</evidence>
<dbReference type="InterPro" id="IPR037239">
    <property type="entry name" value="OSBP_sf"/>
</dbReference>
<comment type="similarity">
    <text evidence="1">Belongs to the OSBP family.</text>
</comment>
<feature type="compositionally biased region" description="Polar residues" evidence="5">
    <location>
        <begin position="286"/>
        <end position="305"/>
    </location>
</feature>
<dbReference type="AlphaFoldDB" id="A0A4Q9N4Y2"/>
<dbReference type="InterPro" id="IPR000648">
    <property type="entry name" value="Oxysterol-bd"/>
</dbReference>
<proteinExistence type="inferred from homology"/>
<dbReference type="Gene3D" id="2.30.29.30">
    <property type="entry name" value="Pleckstrin-homology domain (PH domain)/Phosphotyrosine-binding domain (PTB)"/>
    <property type="match status" value="1"/>
</dbReference>
<dbReference type="InterPro" id="IPR011993">
    <property type="entry name" value="PH-like_dom_sf"/>
</dbReference>
<dbReference type="SUPFAM" id="SSF50729">
    <property type="entry name" value="PH domain-like"/>
    <property type="match status" value="1"/>
</dbReference>
<dbReference type="GO" id="GO:0035621">
    <property type="term" value="P:ER to Golgi ceramide transport"/>
    <property type="evidence" value="ECO:0007669"/>
    <property type="project" value="TreeGrafter"/>
</dbReference>
<organism evidence="7">
    <name type="scientific">Dichomitus squalens</name>
    <dbReference type="NCBI Taxonomy" id="114155"/>
    <lineage>
        <taxon>Eukaryota</taxon>
        <taxon>Fungi</taxon>
        <taxon>Dikarya</taxon>
        <taxon>Basidiomycota</taxon>
        <taxon>Agaricomycotina</taxon>
        <taxon>Agaricomycetes</taxon>
        <taxon>Polyporales</taxon>
        <taxon>Polyporaceae</taxon>
        <taxon>Dichomitus</taxon>
    </lineage>
</organism>
<feature type="domain" description="PH" evidence="6">
    <location>
        <begin position="39"/>
        <end position="131"/>
    </location>
</feature>
<dbReference type="GO" id="GO:0032541">
    <property type="term" value="C:cortical endoplasmic reticulum"/>
    <property type="evidence" value="ECO:0007669"/>
    <property type="project" value="TreeGrafter"/>
</dbReference>
<dbReference type="SMART" id="SM00233">
    <property type="entry name" value="PH"/>
    <property type="match status" value="1"/>
</dbReference>
<evidence type="ECO:0000256" key="3">
    <source>
        <dbReference type="ARBA" id="ARBA00023055"/>
    </source>
</evidence>
<dbReference type="GO" id="GO:0005886">
    <property type="term" value="C:plasma membrane"/>
    <property type="evidence" value="ECO:0007669"/>
    <property type="project" value="TreeGrafter"/>
</dbReference>
<protein>
    <submittedName>
        <fullName evidence="7">Oxysterol-binding protein-domain-containing protein</fullName>
    </submittedName>
</protein>
<feature type="compositionally biased region" description="Basic and acidic residues" evidence="5">
    <location>
        <begin position="693"/>
        <end position="713"/>
    </location>
</feature>